<dbReference type="EMBL" id="WSQA01000002">
    <property type="protein sequence ID" value="MVZ60983.1"/>
    <property type="molecule type" value="Genomic_DNA"/>
</dbReference>
<dbReference type="Gene3D" id="3.90.550.10">
    <property type="entry name" value="Spore Coat Polysaccharide Biosynthesis Protein SpsA, Chain A"/>
    <property type="match status" value="1"/>
</dbReference>
<comment type="caution">
    <text evidence="4">The sequence shown here is derived from an EMBL/GenBank/DDBJ whole genome shotgun (WGS) entry which is preliminary data.</text>
</comment>
<protein>
    <submittedName>
        <fullName evidence="4">Glycosyltransferase</fullName>
    </submittedName>
</protein>
<name>A0A6N8KU44_9SPHI</name>
<accession>A0A6N8KU44</accession>
<evidence type="ECO:0000256" key="1">
    <source>
        <dbReference type="ARBA" id="ARBA00022676"/>
    </source>
</evidence>
<dbReference type="GO" id="GO:0016758">
    <property type="term" value="F:hexosyltransferase activity"/>
    <property type="evidence" value="ECO:0007669"/>
    <property type="project" value="UniProtKB-ARBA"/>
</dbReference>
<dbReference type="PANTHER" id="PTHR22916:SF51">
    <property type="entry name" value="GLYCOSYLTRANSFERASE EPSH-RELATED"/>
    <property type="match status" value="1"/>
</dbReference>
<keyword evidence="2 4" id="KW-0808">Transferase</keyword>
<dbReference type="PANTHER" id="PTHR22916">
    <property type="entry name" value="GLYCOSYLTRANSFERASE"/>
    <property type="match status" value="1"/>
</dbReference>
<dbReference type="OrthoDB" id="1114838at2"/>
<dbReference type="Proteomes" id="UP000435036">
    <property type="component" value="Unassembled WGS sequence"/>
</dbReference>
<keyword evidence="5" id="KW-1185">Reference proteome</keyword>
<dbReference type="AlphaFoldDB" id="A0A6N8KU44"/>
<evidence type="ECO:0000259" key="3">
    <source>
        <dbReference type="Pfam" id="PF00535"/>
    </source>
</evidence>
<evidence type="ECO:0000313" key="4">
    <source>
        <dbReference type="EMBL" id="MVZ60983.1"/>
    </source>
</evidence>
<organism evidence="4 5">
    <name type="scientific">Sphingobacterium humi</name>
    <dbReference type="NCBI Taxonomy" id="1796905"/>
    <lineage>
        <taxon>Bacteria</taxon>
        <taxon>Pseudomonadati</taxon>
        <taxon>Bacteroidota</taxon>
        <taxon>Sphingobacteriia</taxon>
        <taxon>Sphingobacteriales</taxon>
        <taxon>Sphingobacteriaceae</taxon>
        <taxon>Sphingobacterium</taxon>
    </lineage>
</organism>
<evidence type="ECO:0000256" key="2">
    <source>
        <dbReference type="ARBA" id="ARBA00022679"/>
    </source>
</evidence>
<dbReference type="SUPFAM" id="SSF53448">
    <property type="entry name" value="Nucleotide-diphospho-sugar transferases"/>
    <property type="match status" value="1"/>
</dbReference>
<gene>
    <name evidence="4" type="ORF">GQF63_03005</name>
</gene>
<proteinExistence type="predicted"/>
<keyword evidence="1" id="KW-0328">Glycosyltransferase</keyword>
<dbReference type="Pfam" id="PF00535">
    <property type="entry name" value="Glycos_transf_2"/>
    <property type="match status" value="1"/>
</dbReference>
<feature type="domain" description="Glycosyltransferase 2-like" evidence="3">
    <location>
        <begin position="7"/>
        <end position="148"/>
    </location>
</feature>
<dbReference type="RefSeq" id="WP_160367633.1">
    <property type="nucleotide sequence ID" value="NZ_WSQA01000002.1"/>
</dbReference>
<reference evidence="4 5" key="1">
    <citation type="submission" date="2019-12" db="EMBL/GenBank/DDBJ databases">
        <authorList>
            <person name="Dong K."/>
        </authorList>
    </citation>
    <scope>NUCLEOTIDE SEQUENCE [LARGE SCALE GENOMIC DNA]</scope>
    <source>
        <strain evidence="4 5">JCM 31225</strain>
    </source>
</reference>
<sequence length="328" mass="38370">MNTPLVSIIIPVFGVERFIQRCLVSLFEQTYQNIEYLLVDDASKDGSMDIAKATLDKYPRRKTQVEIISHPKNQGLPAARNTGLKVAKGEYIIHVDSDDWVEIDMVEQMVNHAVSKKADIVYSDWYLTFAQNERYMKQEAHTNGEDCIKAMLQGGMRFNVWNKLVKRDLYREGAVVFPVGKAMGEDMTMIKLFAYAKVVSYLPKAFYHYLQINPNAYTKQVSLERFKQIDFNAQETINFLERRYGDKFNNESNYFKLNVKLPLLIGNNKTSFDFWRSLYTESNPFIESNPTTNRRIKFIQWAALHKLDFIVRLHYFLIIKVIYGIIYK</sequence>
<dbReference type="InterPro" id="IPR029044">
    <property type="entry name" value="Nucleotide-diphossugar_trans"/>
</dbReference>
<evidence type="ECO:0000313" key="5">
    <source>
        <dbReference type="Proteomes" id="UP000435036"/>
    </source>
</evidence>
<dbReference type="CDD" id="cd00761">
    <property type="entry name" value="Glyco_tranf_GTA_type"/>
    <property type="match status" value="1"/>
</dbReference>
<dbReference type="InterPro" id="IPR001173">
    <property type="entry name" value="Glyco_trans_2-like"/>
</dbReference>